<dbReference type="AlphaFoldDB" id="A0A6G1BIQ0"/>
<feature type="compositionally biased region" description="Polar residues" evidence="1">
    <location>
        <begin position="59"/>
        <end position="80"/>
    </location>
</feature>
<gene>
    <name evidence="2" type="ORF">E2562_004037</name>
</gene>
<dbReference type="Proteomes" id="UP000479710">
    <property type="component" value="Unassembled WGS sequence"/>
</dbReference>
<accession>A0A6G1BIQ0</accession>
<reference evidence="2 3" key="1">
    <citation type="submission" date="2019-11" db="EMBL/GenBank/DDBJ databases">
        <title>Whole genome sequence of Oryza granulata.</title>
        <authorList>
            <person name="Li W."/>
        </authorList>
    </citation>
    <scope>NUCLEOTIDE SEQUENCE [LARGE SCALE GENOMIC DNA]</scope>
    <source>
        <strain evidence="3">cv. Menghai</strain>
        <tissue evidence="2">Leaf</tissue>
    </source>
</reference>
<protein>
    <submittedName>
        <fullName evidence="2">Uncharacterized protein</fullName>
    </submittedName>
</protein>
<evidence type="ECO:0000313" key="2">
    <source>
        <dbReference type="EMBL" id="KAF0887816.1"/>
    </source>
</evidence>
<evidence type="ECO:0000256" key="1">
    <source>
        <dbReference type="SAM" id="MobiDB-lite"/>
    </source>
</evidence>
<name>A0A6G1BIQ0_9ORYZ</name>
<proteinExistence type="predicted"/>
<sequence length="80" mass="7517">MGGVDPAGEAGGVLAALLGDAGYPAGRLIMMLRVTFTGVSSAPAGGVGGTATIVASPAGSASETNGVRSKGTNEGQVGKL</sequence>
<keyword evidence="3" id="KW-1185">Reference proteome</keyword>
<comment type="caution">
    <text evidence="2">The sequence shown here is derived from an EMBL/GenBank/DDBJ whole genome shotgun (WGS) entry which is preliminary data.</text>
</comment>
<evidence type="ECO:0000313" key="3">
    <source>
        <dbReference type="Proteomes" id="UP000479710"/>
    </source>
</evidence>
<organism evidence="2 3">
    <name type="scientific">Oryza meyeriana var. granulata</name>
    <dbReference type="NCBI Taxonomy" id="110450"/>
    <lineage>
        <taxon>Eukaryota</taxon>
        <taxon>Viridiplantae</taxon>
        <taxon>Streptophyta</taxon>
        <taxon>Embryophyta</taxon>
        <taxon>Tracheophyta</taxon>
        <taxon>Spermatophyta</taxon>
        <taxon>Magnoliopsida</taxon>
        <taxon>Liliopsida</taxon>
        <taxon>Poales</taxon>
        <taxon>Poaceae</taxon>
        <taxon>BOP clade</taxon>
        <taxon>Oryzoideae</taxon>
        <taxon>Oryzeae</taxon>
        <taxon>Oryzinae</taxon>
        <taxon>Oryza</taxon>
        <taxon>Oryza meyeriana</taxon>
    </lineage>
</organism>
<feature type="region of interest" description="Disordered" evidence="1">
    <location>
        <begin position="57"/>
        <end position="80"/>
    </location>
</feature>
<dbReference type="EMBL" id="SPHZ02000012">
    <property type="protein sequence ID" value="KAF0887816.1"/>
    <property type="molecule type" value="Genomic_DNA"/>
</dbReference>